<sequence length="73" mass="8143">MGRRAVEVRISESREKERAEAVAGPSHRAGQSTKKVLTQCVAPIALMDKPPLLYTLLIFGLWHELYAPDTNPK</sequence>
<dbReference type="EMBL" id="SRLO01000563">
    <property type="protein sequence ID" value="TNN51989.1"/>
    <property type="molecule type" value="Genomic_DNA"/>
</dbReference>
<proteinExistence type="predicted"/>
<name>A0A4Z2GF26_9TELE</name>
<feature type="region of interest" description="Disordered" evidence="1">
    <location>
        <begin position="1"/>
        <end position="32"/>
    </location>
</feature>
<evidence type="ECO:0000313" key="3">
    <source>
        <dbReference type="Proteomes" id="UP000314294"/>
    </source>
</evidence>
<reference evidence="2 3" key="1">
    <citation type="submission" date="2019-03" db="EMBL/GenBank/DDBJ databases">
        <title>First draft genome of Liparis tanakae, snailfish: a comprehensive survey of snailfish specific genes.</title>
        <authorList>
            <person name="Kim W."/>
            <person name="Song I."/>
            <person name="Jeong J.-H."/>
            <person name="Kim D."/>
            <person name="Kim S."/>
            <person name="Ryu S."/>
            <person name="Song J.Y."/>
            <person name="Lee S.K."/>
        </authorList>
    </citation>
    <scope>NUCLEOTIDE SEQUENCE [LARGE SCALE GENOMIC DNA]</scope>
    <source>
        <tissue evidence="2">Muscle</tissue>
    </source>
</reference>
<dbReference type="AlphaFoldDB" id="A0A4Z2GF26"/>
<feature type="compositionally biased region" description="Basic and acidic residues" evidence="1">
    <location>
        <begin position="1"/>
        <end position="20"/>
    </location>
</feature>
<evidence type="ECO:0000256" key="1">
    <source>
        <dbReference type="SAM" id="MobiDB-lite"/>
    </source>
</evidence>
<accession>A0A4Z2GF26</accession>
<protein>
    <submittedName>
        <fullName evidence="2">Uncharacterized protein</fullName>
    </submittedName>
</protein>
<evidence type="ECO:0000313" key="2">
    <source>
        <dbReference type="EMBL" id="TNN51989.1"/>
    </source>
</evidence>
<comment type="caution">
    <text evidence="2">The sequence shown here is derived from an EMBL/GenBank/DDBJ whole genome shotgun (WGS) entry which is preliminary data.</text>
</comment>
<keyword evidence="3" id="KW-1185">Reference proteome</keyword>
<gene>
    <name evidence="2" type="ORF">EYF80_037795</name>
</gene>
<dbReference type="Proteomes" id="UP000314294">
    <property type="component" value="Unassembled WGS sequence"/>
</dbReference>
<organism evidence="2 3">
    <name type="scientific">Liparis tanakae</name>
    <name type="common">Tanaka's snailfish</name>
    <dbReference type="NCBI Taxonomy" id="230148"/>
    <lineage>
        <taxon>Eukaryota</taxon>
        <taxon>Metazoa</taxon>
        <taxon>Chordata</taxon>
        <taxon>Craniata</taxon>
        <taxon>Vertebrata</taxon>
        <taxon>Euteleostomi</taxon>
        <taxon>Actinopterygii</taxon>
        <taxon>Neopterygii</taxon>
        <taxon>Teleostei</taxon>
        <taxon>Neoteleostei</taxon>
        <taxon>Acanthomorphata</taxon>
        <taxon>Eupercaria</taxon>
        <taxon>Perciformes</taxon>
        <taxon>Cottioidei</taxon>
        <taxon>Cottales</taxon>
        <taxon>Liparidae</taxon>
        <taxon>Liparis</taxon>
    </lineage>
</organism>